<feature type="non-terminal residue" evidence="1">
    <location>
        <position position="290"/>
    </location>
</feature>
<accession>T1CZK0</accession>
<organism evidence="1">
    <name type="scientific">mine drainage metagenome</name>
    <dbReference type="NCBI Taxonomy" id="410659"/>
    <lineage>
        <taxon>unclassified sequences</taxon>
        <taxon>metagenomes</taxon>
        <taxon>ecological metagenomes</taxon>
    </lineage>
</organism>
<protein>
    <submittedName>
        <fullName evidence="1">Transposase-like protein</fullName>
    </submittedName>
</protein>
<proteinExistence type="predicted"/>
<gene>
    <name evidence="1" type="ORF">B1B_02495</name>
</gene>
<comment type="caution">
    <text evidence="1">The sequence shown here is derived from an EMBL/GenBank/DDBJ whole genome shotgun (WGS) entry which is preliminary data.</text>
</comment>
<dbReference type="EMBL" id="AUZY01001486">
    <property type="protein sequence ID" value="EQD74744.1"/>
    <property type="molecule type" value="Genomic_DNA"/>
</dbReference>
<name>T1CZK0_9ZZZZ</name>
<dbReference type="PANTHER" id="PTHR34614:SF2">
    <property type="entry name" value="TRANSPOSASE IS4-LIKE DOMAIN-CONTAINING PROTEIN"/>
    <property type="match status" value="1"/>
</dbReference>
<sequence length="290" mass="33278">MASIISKRKGNKDYYYIAESARVNGKPRIVSQIYLGTIDRIRDMEAGHKIKPEKFSILEFGSTAAIYMVLDEIGLINSINRHVESRGKLTIGDYILITAVSRAVQPVSHRKLPEWYSHSFMKIVYPSCRKILSGQNFWNNTREITDDQMNAMQREILQSVMSIVDPKELFFDTTNFPTFIDQYAYPGSIARKTHSKAHRNDLMHIAIWLLVDSHGIPLLHGTYEANKGDVEIFGTFLEYVKNYKEFTESVENITLIMDKGNNSDDNINGMKYHYIGALRPSTQKDLLKMP</sequence>
<reference evidence="1" key="1">
    <citation type="submission" date="2013-08" db="EMBL/GenBank/DDBJ databases">
        <authorList>
            <person name="Mendez C."/>
            <person name="Richter M."/>
            <person name="Ferrer M."/>
            <person name="Sanchez J."/>
        </authorList>
    </citation>
    <scope>NUCLEOTIDE SEQUENCE</scope>
</reference>
<evidence type="ECO:0000313" key="1">
    <source>
        <dbReference type="EMBL" id="EQD74744.1"/>
    </source>
</evidence>
<dbReference type="AlphaFoldDB" id="T1CZK0"/>
<reference evidence="1" key="2">
    <citation type="journal article" date="2014" name="ISME J.">
        <title>Microbial stratification in low pH oxic and suboxic macroscopic growths along an acid mine drainage.</title>
        <authorList>
            <person name="Mendez-Garcia C."/>
            <person name="Mesa V."/>
            <person name="Sprenger R.R."/>
            <person name="Richter M."/>
            <person name="Diez M.S."/>
            <person name="Solano J."/>
            <person name="Bargiela R."/>
            <person name="Golyshina O.V."/>
            <person name="Manteca A."/>
            <person name="Ramos J.L."/>
            <person name="Gallego J.R."/>
            <person name="Llorente I."/>
            <person name="Martins Dos Santos V.A."/>
            <person name="Jensen O.N."/>
            <person name="Pelaez A.I."/>
            <person name="Sanchez J."/>
            <person name="Ferrer M."/>
        </authorList>
    </citation>
    <scope>NUCLEOTIDE SEQUENCE</scope>
</reference>
<dbReference type="PANTHER" id="PTHR34614">
    <property type="match status" value="1"/>
</dbReference>